<dbReference type="STRING" id="1038856.BBI15_16085"/>
<protein>
    <recommendedName>
        <fullName evidence="4">DUF3784 domain-containing protein</fullName>
    </recommendedName>
</protein>
<dbReference type="KEGG" id="ppla:BBI15_16085"/>
<keyword evidence="1" id="KW-0812">Transmembrane</keyword>
<accession>A0A1C7ECI9</accession>
<feature type="transmembrane region" description="Helical" evidence="1">
    <location>
        <begin position="6"/>
        <end position="26"/>
    </location>
</feature>
<dbReference type="Proteomes" id="UP000092650">
    <property type="component" value="Chromosome"/>
</dbReference>
<reference evidence="2" key="1">
    <citation type="submission" date="2016-10" db="EMBL/GenBank/DDBJ databases">
        <authorList>
            <person name="See-Too W.S."/>
        </authorList>
    </citation>
    <scope>NUCLEOTIDE SEQUENCE [LARGE SCALE GENOMIC DNA]</scope>
    <source>
        <strain evidence="2">DSM 23997</strain>
    </source>
</reference>
<organism evidence="2 3">
    <name type="scientific">Planococcus plakortidis</name>
    <dbReference type="NCBI Taxonomy" id="1038856"/>
    <lineage>
        <taxon>Bacteria</taxon>
        <taxon>Bacillati</taxon>
        <taxon>Bacillota</taxon>
        <taxon>Bacilli</taxon>
        <taxon>Bacillales</taxon>
        <taxon>Caryophanaceae</taxon>
        <taxon>Planococcus</taxon>
    </lineage>
</organism>
<dbReference type="InterPro" id="IPR017259">
    <property type="entry name" value="UCP037672"/>
</dbReference>
<feature type="transmembrane region" description="Helical" evidence="1">
    <location>
        <begin position="81"/>
        <end position="101"/>
    </location>
</feature>
<evidence type="ECO:0000313" key="3">
    <source>
        <dbReference type="Proteomes" id="UP000092650"/>
    </source>
</evidence>
<sequence>MGEMKSGALIIGGGVLLLVLLGLYMLQGKGTFLIAGYNTMPKEEKAKYDGPAMARFIGKLLIALAFSMLFWLAGALLEKSWMFYIGVALFLGFTGAALIYMNTGGRFLKQPSGDGHEKNK</sequence>
<evidence type="ECO:0000313" key="2">
    <source>
        <dbReference type="EMBL" id="ANU21590.1"/>
    </source>
</evidence>
<dbReference type="EMBL" id="CP016539">
    <property type="protein sequence ID" value="ANU21590.1"/>
    <property type="molecule type" value="Genomic_DNA"/>
</dbReference>
<proteinExistence type="predicted"/>
<dbReference type="AlphaFoldDB" id="A0A1C7ECI9"/>
<dbReference type="RefSeq" id="WP_068872485.1">
    <property type="nucleotide sequence ID" value="NZ_CP016539.2"/>
</dbReference>
<keyword evidence="1" id="KW-1133">Transmembrane helix</keyword>
<keyword evidence="3" id="KW-1185">Reference proteome</keyword>
<evidence type="ECO:0000256" key="1">
    <source>
        <dbReference type="SAM" id="Phobius"/>
    </source>
</evidence>
<evidence type="ECO:0008006" key="4">
    <source>
        <dbReference type="Google" id="ProtNLM"/>
    </source>
</evidence>
<feature type="transmembrane region" description="Helical" evidence="1">
    <location>
        <begin position="56"/>
        <end position="75"/>
    </location>
</feature>
<dbReference type="Pfam" id="PF12650">
    <property type="entry name" value="DUF3784"/>
    <property type="match status" value="1"/>
</dbReference>
<keyword evidence="1" id="KW-0472">Membrane</keyword>
<gene>
    <name evidence="2" type="ORF">BBI15_16085</name>
</gene>
<name>A0A1C7ECI9_9BACL</name>